<evidence type="ECO:0000259" key="9">
    <source>
        <dbReference type="PROSITE" id="PS50109"/>
    </source>
</evidence>
<dbReference type="AlphaFoldDB" id="A0A511B1J3"/>
<dbReference type="InterPro" id="IPR003594">
    <property type="entry name" value="HATPase_dom"/>
</dbReference>
<keyword evidence="11" id="KW-1185">Reference proteome</keyword>
<feature type="transmembrane region" description="Helical" evidence="8">
    <location>
        <begin position="316"/>
        <end position="338"/>
    </location>
</feature>
<dbReference type="RefSeq" id="WP_229315978.1">
    <property type="nucleotide sequence ID" value="NZ_BARC01000011.1"/>
</dbReference>
<feature type="domain" description="Histidine kinase" evidence="9">
    <location>
        <begin position="404"/>
        <end position="608"/>
    </location>
</feature>
<dbReference type="GO" id="GO:0005524">
    <property type="term" value="F:ATP binding"/>
    <property type="evidence" value="ECO:0007669"/>
    <property type="project" value="UniProtKB-KW"/>
</dbReference>
<proteinExistence type="predicted"/>
<dbReference type="Gene3D" id="3.30.565.10">
    <property type="entry name" value="Histidine kinase-like ATPase, C-terminal domain"/>
    <property type="match status" value="1"/>
</dbReference>
<dbReference type="InterPro" id="IPR005467">
    <property type="entry name" value="His_kinase_dom"/>
</dbReference>
<organism evidence="10 11">
    <name type="scientific">Gluconobacter wancherniae NBRC 103581</name>
    <dbReference type="NCBI Taxonomy" id="656744"/>
    <lineage>
        <taxon>Bacteria</taxon>
        <taxon>Pseudomonadati</taxon>
        <taxon>Pseudomonadota</taxon>
        <taxon>Alphaproteobacteria</taxon>
        <taxon>Acetobacterales</taxon>
        <taxon>Acetobacteraceae</taxon>
        <taxon>Gluconobacter</taxon>
    </lineage>
</organism>
<name>A0A511B1J3_9PROT</name>
<keyword evidence="8" id="KW-0812">Transmembrane</keyword>
<evidence type="ECO:0000256" key="6">
    <source>
        <dbReference type="ARBA" id="ARBA00022777"/>
    </source>
</evidence>
<evidence type="ECO:0000256" key="2">
    <source>
        <dbReference type="ARBA" id="ARBA00012438"/>
    </source>
</evidence>
<evidence type="ECO:0000256" key="4">
    <source>
        <dbReference type="ARBA" id="ARBA00022679"/>
    </source>
</evidence>
<dbReference type="EC" id="2.7.13.3" evidence="2"/>
<evidence type="ECO:0000256" key="7">
    <source>
        <dbReference type="ARBA" id="ARBA00022840"/>
    </source>
</evidence>
<dbReference type="PANTHER" id="PTHR41523">
    <property type="entry name" value="TWO-COMPONENT SYSTEM SENSOR PROTEIN"/>
    <property type="match status" value="1"/>
</dbReference>
<dbReference type="Gene3D" id="3.30.450.20">
    <property type="entry name" value="PAS domain"/>
    <property type="match status" value="1"/>
</dbReference>
<dbReference type="PANTHER" id="PTHR41523:SF8">
    <property type="entry name" value="ETHYLENE RESPONSE SENSOR PROTEIN"/>
    <property type="match status" value="1"/>
</dbReference>
<keyword evidence="3" id="KW-0597">Phosphoprotein</keyword>
<evidence type="ECO:0000256" key="3">
    <source>
        <dbReference type="ARBA" id="ARBA00022553"/>
    </source>
</evidence>
<keyword evidence="7" id="KW-0067">ATP-binding</keyword>
<keyword evidence="4" id="KW-0808">Transferase</keyword>
<dbReference type="SUPFAM" id="SSF55874">
    <property type="entry name" value="ATPase domain of HSP90 chaperone/DNA topoisomerase II/histidine kinase"/>
    <property type="match status" value="1"/>
</dbReference>
<dbReference type="GO" id="GO:0004673">
    <property type="term" value="F:protein histidine kinase activity"/>
    <property type="evidence" value="ECO:0007669"/>
    <property type="project" value="UniProtKB-EC"/>
</dbReference>
<dbReference type="EMBL" id="BJUZ01000001">
    <property type="protein sequence ID" value="GEK93351.1"/>
    <property type="molecule type" value="Genomic_DNA"/>
</dbReference>
<evidence type="ECO:0000256" key="1">
    <source>
        <dbReference type="ARBA" id="ARBA00000085"/>
    </source>
</evidence>
<dbReference type="Pfam" id="PF02518">
    <property type="entry name" value="HATPase_c"/>
    <property type="match status" value="1"/>
</dbReference>
<dbReference type="Pfam" id="PF07568">
    <property type="entry name" value="HisKA_2"/>
    <property type="match status" value="1"/>
</dbReference>
<keyword evidence="8" id="KW-1133">Transmembrane helix</keyword>
<dbReference type="Proteomes" id="UP000321230">
    <property type="component" value="Unassembled WGS sequence"/>
</dbReference>
<dbReference type="InterPro" id="IPR011495">
    <property type="entry name" value="Sig_transdc_His_kin_sub2_dim/P"/>
</dbReference>
<comment type="caution">
    <text evidence="10">The sequence shown here is derived from an EMBL/GenBank/DDBJ whole genome shotgun (WGS) entry which is preliminary data.</text>
</comment>
<dbReference type="PROSITE" id="PS50109">
    <property type="entry name" value="HIS_KIN"/>
    <property type="match status" value="1"/>
</dbReference>
<dbReference type="InterPro" id="IPR036890">
    <property type="entry name" value="HATPase_C_sf"/>
</dbReference>
<comment type="catalytic activity">
    <reaction evidence="1">
        <text>ATP + protein L-histidine = ADP + protein N-phospho-L-histidine.</text>
        <dbReference type="EC" id="2.7.13.3"/>
    </reaction>
</comment>
<keyword evidence="6 10" id="KW-0418">Kinase</keyword>
<feature type="transmembrane region" description="Helical" evidence="8">
    <location>
        <begin position="45"/>
        <end position="68"/>
    </location>
</feature>
<evidence type="ECO:0000313" key="10">
    <source>
        <dbReference type="EMBL" id="GEK93351.1"/>
    </source>
</evidence>
<dbReference type="SMART" id="SM00387">
    <property type="entry name" value="HATPase_c"/>
    <property type="match status" value="1"/>
</dbReference>
<evidence type="ECO:0000256" key="8">
    <source>
        <dbReference type="SAM" id="Phobius"/>
    </source>
</evidence>
<sequence length="639" mass="70362">MNFPGPGPSDPSPNQIYRRIRTPRALYNRLIFRSLGVLDTVGSRVMALIVATTVPLATIAGILAWHSYEQNVGNGRLRTEGDASLAASEISRDMDRTHTVLEMLATGNLSSENAFQEFGLVQSVSQNHFCALILADAAGKPSVTLPPPSTQERAICTSNQPIITAISPLEAHATSGIDILRGERGPLVRFVVPIFKGHTVTGYVIAIRTLGWQRTHLQGGDRRLLLGASDNARHMLMMSDGSIFSLFPDLVAPSPLPQEAALRLQHDATIGALHDVFISDNTTYAVQTAYSSVSLVVATERTAAETYALHLFILRVALIVGLLTLELVGVALGARFFLVDPLERLASAVADWRRGAPFDTRINRAIPFEIRHLERAFLRATRRLTRHERNLERSAHNQDMLIREIHHRVKNNLQVIASLLNLQASRIRSTEAREEFRLVRDRVRALATLHRYLYSENGFSALDVKSFLEELCSILFSANGMGAQTRVRLELDIDHVMISPDQAVPLALVVTEAVSNALRFAFPDEMSGTISITLKKPESTESEPARRVVLQLRDDGIGMAASRARAEAGRREGIGLQLIRGFARQLDASLDIENNGGTLYTLKFVPAPPGRTAVSMAREAIASHQKQATNSQIRDREDT</sequence>
<evidence type="ECO:0000256" key="5">
    <source>
        <dbReference type="ARBA" id="ARBA00022741"/>
    </source>
</evidence>
<protein>
    <recommendedName>
        <fullName evidence="2">histidine kinase</fullName>
        <ecNumber evidence="2">2.7.13.3</ecNumber>
    </recommendedName>
</protein>
<gene>
    <name evidence="10" type="ORF">GWA01_11210</name>
</gene>
<reference evidence="10 11" key="1">
    <citation type="submission" date="2019-07" db="EMBL/GenBank/DDBJ databases">
        <title>Whole genome shotgun sequence of Gluconobacter wancherniae NBRC 103581.</title>
        <authorList>
            <person name="Hosoyama A."/>
            <person name="Uohara A."/>
            <person name="Ohji S."/>
            <person name="Ichikawa N."/>
        </authorList>
    </citation>
    <scope>NUCLEOTIDE SEQUENCE [LARGE SCALE GENOMIC DNA]</scope>
    <source>
        <strain evidence="10 11">NBRC 103581</strain>
    </source>
</reference>
<keyword evidence="8" id="KW-0472">Membrane</keyword>
<keyword evidence="5" id="KW-0547">Nucleotide-binding</keyword>
<evidence type="ECO:0000313" key="11">
    <source>
        <dbReference type="Proteomes" id="UP000321230"/>
    </source>
</evidence>
<accession>A0A511B1J3</accession>